<evidence type="ECO:0000313" key="1">
    <source>
        <dbReference type="EMBL" id="GAP50568.1"/>
    </source>
</evidence>
<dbReference type="PATRIC" id="fig|146537.3.peg.5712"/>
<dbReference type="Gene3D" id="6.20.370.130">
    <property type="match status" value="1"/>
</dbReference>
<reference evidence="1" key="1">
    <citation type="journal article" date="2015" name="Genome Announc.">
        <title>Draft Genome Sequence of Thiostrepton-Producing Streptomyces azureus ATCC 14921.</title>
        <authorList>
            <person name="Sakihara K."/>
            <person name="Maeda J."/>
            <person name="Tashiro K."/>
            <person name="Fujino Y."/>
            <person name="Kuhara S."/>
            <person name="Ohshima T."/>
            <person name="Ogata S."/>
            <person name="Doi K."/>
        </authorList>
    </citation>
    <scope>NUCLEOTIDE SEQUENCE [LARGE SCALE GENOMIC DNA]</scope>
    <source>
        <strain evidence="1">ATCC14921</strain>
    </source>
</reference>
<dbReference type="Proteomes" id="UP000053859">
    <property type="component" value="Unassembled WGS sequence"/>
</dbReference>
<dbReference type="EMBL" id="DF968342">
    <property type="protein sequence ID" value="GAP50568.1"/>
    <property type="molecule type" value="Genomic_DNA"/>
</dbReference>
<keyword evidence="2" id="KW-1185">Reference proteome</keyword>
<name>A0A0K8PS64_STRAJ</name>
<evidence type="ECO:0000313" key="2">
    <source>
        <dbReference type="Proteomes" id="UP000053859"/>
    </source>
</evidence>
<proteinExistence type="predicted"/>
<sequence>MWACSVLCQLSWFGISPARAWCGRFAALCRRDQPEGQAMTFDVTQGQKGPQAENINVA</sequence>
<dbReference type="AlphaFoldDB" id="A0A0K8PS64"/>
<accession>A0A0K8PS64</accession>
<protein>
    <submittedName>
        <fullName evidence="1">Cold shock protein</fullName>
    </submittedName>
</protein>
<organism evidence="1 2">
    <name type="scientific">Streptomyces azureus</name>
    <dbReference type="NCBI Taxonomy" id="146537"/>
    <lineage>
        <taxon>Bacteria</taxon>
        <taxon>Bacillati</taxon>
        <taxon>Actinomycetota</taxon>
        <taxon>Actinomycetes</taxon>
        <taxon>Kitasatosporales</taxon>
        <taxon>Streptomycetaceae</taxon>
        <taxon>Streptomyces</taxon>
    </lineage>
</organism>
<gene>
    <name evidence="1" type="ORF">SAZU_5426</name>
</gene>